<dbReference type="EMBL" id="FP016145">
    <property type="status" value="NOT_ANNOTATED_CDS"/>
    <property type="molecule type" value="Genomic_DNA"/>
</dbReference>
<dbReference type="InterPro" id="IPR024829">
    <property type="entry name" value="IEX-1"/>
</dbReference>
<reference evidence="2" key="5">
    <citation type="submission" date="2015-11" db="UniProtKB">
        <authorList>
            <consortium name="Ensembl"/>
        </authorList>
    </citation>
    <scope>IDENTIFICATION</scope>
    <source>
        <strain evidence="2">Tuebingen</strain>
    </source>
</reference>
<reference evidence="4" key="3">
    <citation type="journal article" date="2011" name="Brief. Bioinform.">
        <title>Phylogenetic-based propagation of functional annotations within the Gene Ontology consortium.</title>
        <authorList>
            <person name="Gaudet P."/>
            <person name="Livstone M.S."/>
            <person name="Lewis S.E."/>
            <person name="Thomas P.D."/>
        </authorList>
    </citation>
    <scope>NUCLEOTIDE SEQUENCE</scope>
</reference>
<reference evidence="4" key="6">
    <citation type="submission" date="2025-04" db="UniProtKB">
        <authorList>
            <consortium name="RefSeq"/>
        </authorList>
    </citation>
    <scope>IDENTIFICATION</scope>
</reference>
<reference evidence="1" key="2">
    <citation type="submission" date="2006-11" db="EMBL/GenBank/DDBJ databases">
        <authorList>
            <consortium name="NIH - Zebrafish Gene Collection (ZGC) project"/>
        </authorList>
    </citation>
    <scope>NUCLEOTIDE SEQUENCE [LARGE SCALE MRNA]</scope>
    <source>
        <tissue evidence="1">Embryo</tissue>
    </source>
</reference>
<organism evidence="1">
    <name type="scientific">Danio rerio</name>
    <name type="common">Zebrafish</name>
    <name type="synonym">Brachydanio rerio</name>
    <dbReference type="NCBI Taxonomy" id="7955"/>
    <lineage>
        <taxon>Eukaryota</taxon>
        <taxon>Metazoa</taxon>
        <taxon>Chordata</taxon>
        <taxon>Craniata</taxon>
        <taxon>Vertebrata</taxon>
        <taxon>Euteleostomi</taxon>
        <taxon>Actinopterygii</taxon>
        <taxon>Neopterygii</taxon>
        <taxon>Teleostei</taxon>
        <taxon>Ostariophysi</taxon>
        <taxon>Cypriniformes</taxon>
        <taxon>Danionidae</taxon>
        <taxon>Danioninae</taxon>
        <taxon>Danio</taxon>
    </lineage>
</organism>
<dbReference type="GO" id="GO:0043066">
    <property type="term" value="P:negative regulation of apoptotic process"/>
    <property type="evidence" value="ECO:0007669"/>
    <property type="project" value="InterPro"/>
</dbReference>
<protein>
    <submittedName>
        <fullName evidence="4">Radiation-inducible immediate-early gene IEX-1</fullName>
    </submittedName>
    <submittedName>
        <fullName evidence="1 2">Zgc:158343</fullName>
    </submittedName>
</protein>
<accession>A0PJR9</accession>
<evidence type="ECO:0000313" key="4">
    <source>
        <dbReference type="RefSeq" id="NP_001073507.1"/>
    </source>
</evidence>
<dbReference type="KEGG" id="dre:568780"/>
<dbReference type="eggNOG" id="ENOG502S3QE">
    <property type="taxonomic scope" value="Eukaryota"/>
</dbReference>
<sequence>MLTRSDSLIFTLPSNNFFQPQPQFGFGSMMPRNTQPEIFTFERIPEPQQPGAFPQRGAPVRPRKRNTRVMYPAKVRKYLPPAEKSPVKRWLLILCMVVFMQIYTEEGSVETPQTEASAYNVLPFQSAEEQAKQMMSNCPEDFIQMPYESSSSRNGEKKDSFWLLNTTCPSSVLEEEDFTAIYQQQQSRRNGYVVALLYPVYHRLGSEN</sequence>
<dbReference type="AGR" id="ZFIN:ZDB-GENE-061201-9"/>
<dbReference type="OMA" id="FRPMMPR"/>
<dbReference type="PANTHER" id="PTHR16915">
    <property type="entry name" value="IMMEDIATE EARLY RESPONSE 3"/>
    <property type="match status" value="1"/>
</dbReference>
<dbReference type="GeneTree" id="ENSGT00390000003213"/>
<gene>
    <name evidence="4" type="primary">im:7139868</name>
    <name evidence="1 4 5" type="ORF">zgc:158343</name>
</gene>
<accession>A0A8N7UYI7</accession>
<evidence type="ECO:0000313" key="5">
    <source>
        <dbReference type="ZFIN" id="ZDB-GENE-061201-9"/>
    </source>
</evidence>
<dbReference type="Ensembl" id="ENSDART00000169698.2">
    <property type="protein sequence ID" value="ENSDARP00000140205.1"/>
    <property type="gene ID" value="ENSDARG00000099411.2"/>
</dbReference>
<dbReference type="PRINTS" id="PR02100">
    <property type="entry name" value="GENEIEX1"/>
</dbReference>
<evidence type="ECO:0000313" key="1">
    <source>
        <dbReference type="EMBL" id="AAI27588.1"/>
    </source>
</evidence>
<evidence type="ECO:0000313" key="2">
    <source>
        <dbReference type="Ensembl" id="ENSDARP00000140205"/>
    </source>
</evidence>
<evidence type="ECO:0000313" key="3">
    <source>
        <dbReference type="Proteomes" id="UP000000437"/>
    </source>
</evidence>
<dbReference type="OrthoDB" id="9949267at2759"/>
<dbReference type="Proteomes" id="UP000000437">
    <property type="component" value="Chromosome 5"/>
</dbReference>
<reference evidence="4" key="1">
    <citation type="journal article" date="2002" name="Proc. Natl. Acad. Sci. U.S.A.">
        <title>Generation and initial analysis of more than 15,000 full-length human and mouse cDNA sequences.</title>
        <authorList>
            <consortium name="Mammalian Gene Collection Program Team"/>
            <person name="Strausberg R.L."/>
            <person name="Feingold E.A."/>
            <person name="Grouse L.H."/>
            <person name="Derge J.G."/>
            <person name="Klausner R.D."/>
            <person name="Collins F.S."/>
            <person name="Wagner L."/>
            <person name="Shenmen C.M."/>
            <person name="Schuler G.D."/>
            <person name="Altschul S.F."/>
            <person name="Zeeberg B."/>
            <person name="Buetow K.H."/>
            <person name="Schaefer C.F."/>
            <person name="Bhat N.K."/>
            <person name="Hopkins R.F."/>
            <person name="Jordan H."/>
            <person name="Moore T."/>
            <person name="Max S.I."/>
            <person name="Wang J."/>
            <person name="Hsieh F."/>
            <person name="Diatchenko L."/>
            <person name="Marusina K."/>
            <person name="Farmer A.A."/>
            <person name="Rubin G.M."/>
            <person name="Hong L."/>
            <person name="Stapleton M."/>
            <person name="Soares M.B."/>
            <person name="Bonaldo M.F."/>
            <person name="Casavant T.L."/>
            <person name="Scheetz T.E."/>
            <person name="Brownstein M.J."/>
            <person name="Usdin T.B."/>
            <person name="Toshiyuki S."/>
            <person name="Carninci P."/>
            <person name="Prange C."/>
            <person name="Raha S.S."/>
            <person name="Loquellano N.A."/>
            <person name="Peters G.J."/>
            <person name="Abramson R.D."/>
            <person name="Mullahy S.J."/>
            <person name="Bosak S.A."/>
            <person name="McEwan P.J."/>
            <person name="McKernan K.J."/>
            <person name="Malek J.A."/>
            <person name="Gunaratne P.H."/>
            <person name="Richards S."/>
            <person name="Worley K.C."/>
            <person name="Hale S."/>
            <person name="Garcia A.M."/>
            <person name="Gay L.J."/>
            <person name="Hulyk S.W."/>
            <person name="Villalon D.K."/>
            <person name="Muzny D.M."/>
            <person name="Sodergren E.J."/>
            <person name="Lu X."/>
            <person name="Gibbs R.A."/>
            <person name="Fahey J."/>
            <person name="Helton E."/>
            <person name="Ketteman M."/>
            <person name="Madan A."/>
            <person name="Rodrigues S."/>
            <person name="Sanchez A."/>
            <person name="Whiting M."/>
            <person name="Madan A."/>
            <person name="Young A.C."/>
            <person name="Shevchenko Y."/>
            <person name="Bouffard G.G."/>
            <person name="Blakesley R.W."/>
            <person name="Touchman J.W."/>
            <person name="Green E.D."/>
            <person name="Dickson M.C."/>
            <person name="Rodriguez A.C."/>
            <person name="Grimwood J."/>
            <person name="Schmutz J."/>
            <person name="Myers R.M."/>
            <person name="Butterfield Y.S."/>
            <person name="Krzywinski M.I."/>
            <person name="Skalska U."/>
            <person name="Smailus D.E."/>
            <person name="Schnerch A."/>
            <person name="Schein J.E."/>
            <person name="Jones S.J."/>
            <person name="Marra M.A."/>
        </authorList>
    </citation>
    <scope>NUCLEOTIDE SEQUENCE</scope>
</reference>
<dbReference type="Ensembl" id="ENSDART00000190545.1">
    <property type="protein sequence ID" value="ENSDARP00000153332.1"/>
    <property type="gene ID" value="ENSDARG00000110558.1"/>
</dbReference>
<dbReference type="GeneID" id="568780"/>
<dbReference type="HOGENOM" id="CLU_1570151_0_0_1"/>
<reference evidence="2 3" key="4">
    <citation type="journal article" date="2013" name="Nature">
        <title>The zebrafish reference genome sequence and its relationship to the human genome.</title>
        <authorList>
            <consortium name="Genome Reference Consortium Zebrafish"/>
            <person name="Howe K."/>
            <person name="Clark M.D."/>
            <person name="Torroja C.F."/>
            <person name="Torrance J."/>
            <person name="Berthelot C."/>
            <person name="Muffato M."/>
            <person name="Collins J.E."/>
            <person name="Humphray S."/>
            <person name="McLaren K."/>
            <person name="Matthews L."/>
            <person name="McLaren S."/>
            <person name="Sealy I."/>
            <person name="Caccamo M."/>
            <person name="Churcher C."/>
            <person name="Scott C."/>
            <person name="Barrett J.C."/>
            <person name="Koch R."/>
            <person name="Rauch G.J."/>
            <person name="White S."/>
            <person name="Chow W."/>
            <person name="Kilian B."/>
            <person name="Quintais L.T."/>
            <person name="Guerra-Assuncao J.A."/>
            <person name="Zhou Y."/>
            <person name="Gu Y."/>
            <person name="Yen J."/>
            <person name="Vogel J.H."/>
            <person name="Eyre T."/>
            <person name="Redmond S."/>
            <person name="Banerjee R."/>
            <person name="Chi J."/>
            <person name="Fu B."/>
            <person name="Langley E."/>
            <person name="Maguire S.F."/>
            <person name="Laird G.K."/>
            <person name="Lloyd D."/>
            <person name="Kenyon E."/>
            <person name="Donaldson S."/>
            <person name="Sehra H."/>
            <person name="Almeida-King J."/>
            <person name="Loveland J."/>
            <person name="Trevanion S."/>
            <person name="Jones M."/>
            <person name="Quail M."/>
            <person name="Willey D."/>
            <person name="Hunt A."/>
            <person name="Burton J."/>
            <person name="Sims S."/>
            <person name="McLay K."/>
            <person name="Plumb B."/>
            <person name="Davis J."/>
            <person name="Clee C."/>
            <person name="Oliver K."/>
            <person name="Clark R."/>
            <person name="Riddle C."/>
            <person name="Elliot D."/>
            <person name="Eliott D."/>
            <person name="Threadgold G."/>
            <person name="Harden G."/>
            <person name="Ware D."/>
            <person name="Begum S."/>
            <person name="Mortimore B."/>
            <person name="Mortimer B."/>
            <person name="Kerry G."/>
            <person name="Heath P."/>
            <person name="Phillimore B."/>
            <person name="Tracey A."/>
            <person name="Corby N."/>
            <person name="Dunn M."/>
            <person name="Johnson C."/>
            <person name="Wood J."/>
            <person name="Clark S."/>
            <person name="Pelan S."/>
            <person name="Griffiths G."/>
            <person name="Smith M."/>
            <person name="Glithero R."/>
            <person name="Howden P."/>
            <person name="Barker N."/>
            <person name="Lloyd C."/>
            <person name="Stevens C."/>
            <person name="Harley J."/>
            <person name="Holt K."/>
            <person name="Panagiotidis G."/>
            <person name="Lovell J."/>
            <person name="Beasley H."/>
            <person name="Henderson C."/>
            <person name="Gordon D."/>
            <person name="Auger K."/>
            <person name="Wright D."/>
            <person name="Collins J."/>
            <person name="Raisen C."/>
            <person name="Dyer L."/>
            <person name="Leung K."/>
            <person name="Robertson L."/>
            <person name="Ambridge K."/>
            <person name="Leongamornlert D."/>
            <person name="McGuire S."/>
            <person name="Gilderthorp R."/>
            <person name="Griffiths C."/>
            <person name="Manthravadi D."/>
            <person name="Nichol S."/>
            <person name="Barker G."/>
            <person name="Whitehead S."/>
            <person name="Kay M."/>
            <person name="Brown J."/>
            <person name="Murnane C."/>
            <person name="Gray E."/>
            <person name="Humphries M."/>
            <person name="Sycamore N."/>
            <person name="Barker D."/>
            <person name="Saunders D."/>
            <person name="Wallis J."/>
            <person name="Babbage A."/>
            <person name="Hammond S."/>
            <person name="Mashreghi-Mohammadi M."/>
            <person name="Barr L."/>
            <person name="Martin S."/>
            <person name="Wray P."/>
            <person name="Ellington A."/>
            <person name="Matthews N."/>
            <person name="Ellwood M."/>
            <person name="Woodmansey R."/>
            <person name="Clark G."/>
            <person name="Cooper J."/>
            <person name="Cooper J."/>
            <person name="Tromans A."/>
            <person name="Grafham D."/>
            <person name="Skuce C."/>
            <person name="Pandian R."/>
            <person name="Andrews R."/>
            <person name="Harrison E."/>
            <person name="Kimberley A."/>
            <person name="Garnett J."/>
            <person name="Fosker N."/>
            <person name="Hall R."/>
            <person name="Garner P."/>
            <person name="Kelly D."/>
            <person name="Bird C."/>
            <person name="Palmer S."/>
            <person name="Gehring I."/>
            <person name="Berger A."/>
            <person name="Dooley C.M."/>
            <person name="Ersan-Urun Z."/>
            <person name="Eser C."/>
            <person name="Geiger H."/>
            <person name="Geisler M."/>
            <person name="Karotki L."/>
            <person name="Kirn A."/>
            <person name="Konantz J."/>
            <person name="Konantz M."/>
            <person name="Oberlander M."/>
            <person name="Rudolph-Geiger S."/>
            <person name="Teucke M."/>
            <person name="Lanz C."/>
            <person name="Raddatz G."/>
            <person name="Osoegawa K."/>
            <person name="Zhu B."/>
            <person name="Rapp A."/>
            <person name="Widaa S."/>
            <person name="Langford C."/>
            <person name="Yang F."/>
            <person name="Schuster S.C."/>
            <person name="Carter N.P."/>
            <person name="Harrow J."/>
            <person name="Ning Z."/>
            <person name="Herrero J."/>
            <person name="Searle S.M."/>
            <person name="Enright A."/>
            <person name="Geisler R."/>
            <person name="Plasterk R.H."/>
            <person name="Lee C."/>
            <person name="Westerfield M."/>
            <person name="de Jong P.J."/>
            <person name="Zon L.I."/>
            <person name="Postlethwait J.H."/>
            <person name="Nusslein-Volhard C."/>
            <person name="Hubbard T.J."/>
            <person name="Roest Crollius H."/>
            <person name="Rogers J."/>
            <person name="Stemple D.L."/>
        </authorList>
    </citation>
    <scope>NUCLEOTIDE SEQUENCE [LARGE SCALE GENOMIC DNA]</scope>
    <source>
        <strain evidence="2">Tuebingen</strain>
    </source>
</reference>
<dbReference type="ZFIN" id="ZDB-GENE-061201-9">
    <property type="gene designation" value="zgc:158343"/>
</dbReference>
<dbReference type="Reactome" id="R-DRE-6811558">
    <property type="pathway name" value="PI5P, PP2A and IER3 Regulate PI3K/AKT Signaling"/>
</dbReference>
<keyword evidence="3" id="KW-1185">Reference proteome</keyword>
<dbReference type="AlphaFoldDB" id="A0PJR9"/>
<dbReference type="EMBL" id="BC127587">
    <property type="protein sequence ID" value="AAI27588.1"/>
    <property type="molecule type" value="mRNA"/>
</dbReference>
<proteinExistence type="evidence at transcript level"/>
<dbReference type="Bgee" id="ENSDARG00000099411">
    <property type="expression patterns" value="Expressed in spleen and 22 other cell types or tissues"/>
</dbReference>
<name>A0PJR9_DANRE</name>
<dbReference type="RefSeq" id="NP_001073507.1">
    <property type="nucleotide sequence ID" value="NM_001080038.1"/>
</dbReference>
<dbReference type="Ensembl" id="ENSDART00000187872.1">
    <property type="protein sequence ID" value="ENSDARP00000146583.1"/>
    <property type="gene ID" value="ENSDARG00000110524.1"/>
</dbReference>
<dbReference type="PANTHER" id="PTHR16915:SF0">
    <property type="entry name" value="RADIATION-INDUCIBLE IMMEDIATE-EARLY GENE IEX-1"/>
    <property type="match status" value="1"/>
</dbReference>